<comment type="caution">
    <text evidence="1">The sequence shown here is derived from an EMBL/GenBank/DDBJ whole genome shotgun (WGS) entry which is preliminary data.</text>
</comment>
<dbReference type="InterPro" id="IPR053139">
    <property type="entry name" value="Surface_bspA-like"/>
</dbReference>
<dbReference type="InterPro" id="IPR032675">
    <property type="entry name" value="LRR_dom_sf"/>
</dbReference>
<dbReference type="InterPro" id="IPR026906">
    <property type="entry name" value="LRR_5"/>
</dbReference>
<evidence type="ECO:0000313" key="2">
    <source>
        <dbReference type="Proteomes" id="UP000283585"/>
    </source>
</evidence>
<dbReference type="Gene3D" id="3.80.10.10">
    <property type="entry name" value="Ribonuclease Inhibitor"/>
    <property type="match status" value="1"/>
</dbReference>
<proteinExistence type="predicted"/>
<dbReference type="EMBL" id="QRSS01000004">
    <property type="protein sequence ID" value="RGQ06525.1"/>
    <property type="molecule type" value="Genomic_DNA"/>
</dbReference>
<name>A0A411ZUM8_9FIRM</name>
<dbReference type="SUPFAM" id="SSF52058">
    <property type="entry name" value="L domain-like"/>
    <property type="match status" value="1"/>
</dbReference>
<reference evidence="1 2" key="1">
    <citation type="submission" date="2018-08" db="EMBL/GenBank/DDBJ databases">
        <title>A genome reference for cultivated species of the human gut microbiota.</title>
        <authorList>
            <person name="Zou Y."/>
            <person name="Xue W."/>
            <person name="Luo G."/>
        </authorList>
    </citation>
    <scope>NUCLEOTIDE SEQUENCE [LARGE SCALE GENOMIC DNA]</scope>
    <source>
        <strain evidence="1 2">AF29-2BH</strain>
    </source>
</reference>
<evidence type="ECO:0000313" key="1">
    <source>
        <dbReference type="EMBL" id="RGQ06525.1"/>
    </source>
</evidence>
<dbReference type="AlphaFoldDB" id="A0A411ZUM8"/>
<dbReference type="Pfam" id="PF13306">
    <property type="entry name" value="LRR_5"/>
    <property type="match status" value="1"/>
</dbReference>
<gene>
    <name evidence="1" type="ORF">DWZ12_04880</name>
</gene>
<dbReference type="Proteomes" id="UP000283585">
    <property type="component" value="Unassembled WGS sequence"/>
</dbReference>
<dbReference type="RefSeq" id="WP_118044466.1">
    <property type="nucleotide sequence ID" value="NZ_QRSS01000004.1"/>
</dbReference>
<sequence length="434" mass="47257">MVRTLSVKDSSLTAVADSIRKKTGKSEKLTFPAEFVSEIESITAGGGGSAPAVEVQPSDVNFFDYDGTLIAAYTEAEAKALTELPTPPEHDGLIFQGWNYTLEEVIANADAADVGALYITDDGATRIYIELPNNERTLFKIEFNFLKHIAGTVIDWGDHESETISDINTYASSASHTYNSAGTYVIAIHLADGESIKLGHGSCIVQDGLTNSYQHDIYTDAVKKIEIGKNVFLSKYCFQELRSLKTISITKDMNFDVDYGFSSCGIEYITIPQGATKINMNFFENCNNLAAVSIPPSVIKIYKNAFYYAALRRICIPKNADLIALYSLSRDAINSLSIPAGITKINSYSMYCCNLLCNVELLGQITAIDDYAFSGCKSLKTVDFTHCTAVPALKSASAFSDCASDLQILVPAALVDEWKAATNWTIHANKIVGV</sequence>
<accession>A0A411ZUM8</accession>
<dbReference type="PANTHER" id="PTHR45661">
    <property type="entry name" value="SURFACE ANTIGEN"/>
    <property type="match status" value="1"/>
</dbReference>
<dbReference type="PANTHER" id="PTHR45661:SF3">
    <property type="entry name" value="IG-LIKE DOMAIN-CONTAINING PROTEIN"/>
    <property type="match status" value="1"/>
</dbReference>
<organism evidence="1 2">
    <name type="scientific">Blautia obeum</name>
    <dbReference type="NCBI Taxonomy" id="40520"/>
    <lineage>
        <taxon>Bacteria</taxon>
        <taxon>Bacillati</taxon>
        <taxon>Bacillota</taxon>
        <taxon>Clostridia</taxon>
        <taxon>Lachnospirales</taxon>
        <taxon>Lachnospiraceae</taxon>
        <taxon>Blautia</taxon>
    </lineage>
</organism>
<protein>
    <submittedName>
        <fullName evidence="1">Leucine-rich repeat domain-containing protein</fullName>
    </submittedName>
</protein>